<dbReference type="PROSITE" id="PS50011">
    <property type="entry name" value="PROTEIN_KINASE_DOM"/>
    <property type="match status" value="1"/>
</dbReference>
<dbReference type="SMART" id="SM00220">
    <property type="entry name" value="S_TKc"/>
    <property type="match status" value="1"/>
</dbReference>
<dbReference type="EMBL" id="QEAP01000018">
    <property type="protein sequence ID" value="TPX77560.1"/>
    <property type="molecule type" value="Genomic_DNA"/>
</dbReference>
<feature type="region of interest" description="Disordered" evidence="1">
    <location>
        <begin position="657"/>
        <end position="693"/>
    </location>
</feature>
<dbReference type="STRING" id="246404.A0A507FPE8"/>
<dbReference type="SUPFAM" id="SSF56112">
    <property type="entry name" value="Protein kinase-like (PK-like)"/>
    <property type="match status" value="1"/>
</dbReference>
<dbReference type="Gene3D" id="1.25.10.10">
    <property type="entry name" value="Leucine-rich Repeat Variant"/>
    <property type="match status" value="1"/>
</dbReference>
<evidence type="ECO:0000313" key="4">
    <source>
        <dbReference type="Proteomes" id="UP000320333"/>
    </source>
</evidence>
<accession>A0A507FPE8</accession>
<dbReference type="PANTHER" id="PTHR12984">
    <property type="entry name" value="SCY1-RELATED S/T PROTEIN KINASE-LIKE"/>
    <property type="match status" value="1"/>
</dbReference>
<protein>
    <recommendedName>
        <fullName evidence="2">Protein kinase domain-containing protein</fullName>
    </recommendedName>
</protein>
<dbReference type="InterPro" id="IPR011009">
    <property type="entry name" value="Kinase-like_dom_sf"/>
</dbReference>
<reference evidence="3 4" key="1">
    <citation type="journal article" date="2019" name="Sci. Rep.">
        <title>Comparative genomics of chytrid fungi reveal insights into the obligate biotrophic and pathogenic lifestyle of Synchytrium endobioticum.</title>
        <authorList>
            <person name="van de Vossenberg B.T.L.H."/>
            <person name="Warris S."/>
            <person name="Nguyen H.D.T."/>
            <person name="van Gent-Pelzer M.P.E."/>
            <person name="Joly D.L."/>
            <person name="van de Geest H.C."/>
            <person name="Bonants P.J.M."/>
            <person name="Smith D.S."/>
            <person name="Levesque C.A."/>
            <person name="van der Lee T.A.J."/>
        </authorList>
    </citation>
    <scope>NUCLEOTIDE SEQUENCE [LARGE SCALE GENOMIC DNA]</scope>
    <source>
        <strain evidence="3 4">CBS 675.73</strain>
    </source>
</reference>
<dbReference type="InterPro" id="IPR016024">
    <property type="entry name" value="ARM-type_fold"/>
</dbReference>
<dbReference type="SUPFAM" id="SSF48371">
    <property type="entry name" value="ARM repeat"/>
    <property type="match status" value="1"/>
</dbReference>
<organism evidence="3 4">
    <name type="scientific">Chytriomyces confervae</name>
    <dbReference type="NCBI Taxonomy" id="246404"/>
    <lineage>
        <taxon>Eukaryota</taxon>
        <taxon>Fungi</taxon>
        <taxon>Fungi incertae sedis</taxon>
        <taxon>Chytridiomycota</taxon>
        <taxon>Chytridiomycota incertae sedis</taxon>
        <taxon>Chytridiomycetes</taxon>
        <taxon>Chytridiales</taxon>
        <taxon>Chytriomycetaceae</taxon>
        <taxon>Chytriomyces</taxon>
    </lineage>
</organism>
<dbReference type="InterPro" id="IPR000719">
    <property type="entry name" value="Prot_kinase_dom"/>
</dbReference>
<gene>
    <name evidence="3" type="ORF">CcCBS67573_g01145</name>
</gene>
<feature type="domain" description="Protein kinase" evidence="2">
    <location>
        <begin position="23"/>
        <end position="279"/>
    </location>
</feature>
<dbReference type="GO" id="GO:0005524">
    <property type="term" value="F:ATP binding"/>
    <property type="evidence" value="ECO:0007669"/>
    <property type="project" value="InterPro"/>
</dbReference>
<proteinExistence type="predicted"/>
<sequence length="839" mass="94278">MGAKDSKMRHFFHKDDYHSFQNYSPPDSILFTHFNAVEKSTNAMVSIFTYAFRENDVASKRASIGYDATVPIKPTLPEKWIISNALQRLKTLRHPGILKFKEAIMTNSYLYVITEPVIPLSRILNELPPEEVALGVHSILKTVSFLHANSLCHNNLQLSSLYISLRERQFLVGGLEFTNPFQDMTRLFTRSLAACIPRDMIPPEDTDPHVLSGTCPEARDYFAMGILLSVLLERWVEQNDAGANAVFDWRELQRLADMMMSMNPGKRISINTVLMDPVFAKNQFIYIAYDFLRNVRAFGAEEKVAGFKKILALVNTLPHSTVTAYLLPQILNTELFSEPGIEVVLRDLFSQKTAFRNASAPGILPPSIFVHFVLPFVSKSIKRREYDIRRVMLRLFPCYFEELFQSDPQHFLACILPEILIGLNESNEEIYAQTLCAVTLAIPHIYQYEVQTAATSNTSVTSTKQQRQLQRTLSTAGHAKFNPAPKSSGSRSLFTPIPARVLIESFVTPRVLNSVHDGDLAVDTKDLLLLQFTNMWKDLCRVEQRVPGITPVLEGLLHVFKTILSILPDDRKEVFITEMLVGTSRTGEEHWMPKVLEILIPFLASCEENLRLVIADILMQTITIVAQYPRQPLTHDSSNTTAITQRKIERFGNAIVHTGPRRNSTTSLESAVKDTPESPKPFKKHPQEWGEHASPTLEVSRHDLEARLPGIKDLPMLPCKARPSGGFESGGVLRALNKSRSGARLKREDTGARAQPSQEFIDVSLDDSAPLGLHFPRGDMKERSPIDLGDTARSIATVDPGVEESIDRVCVEGMADVSLSAMWRRGESLTHEVLEAFTS</sequence>
<dbReference type="PANTHER" id="PTHR12984:SF15">
    <property type="entry name" value="PROTEIN-ASSOCIATING WITH THE CARBOXYL-TERMINAL DOMAIN OF EZRIN"/>
    <property type="match status" value="1"/>
</dbReference>
<dbReference type="InterPro" id="IPR051177">
    <property type="entry name" value="CIK-Related_Protein"/>
</dbReference>
<keyword evidence="4" id="KW-1185">Reference proteome</keyword>
<evidence type="ECO:0000313" key="3">
    <source>
        <dbReference type="EMBL" id="TPX77560.1"/>
    </source>
</evidence>
<name>A0A507FPE8_9FUNG</name>
<dbReference type="Gene3D" id="1.10.510.10">
    <property type="entry name" value="Transferase(Phosphotransferase) domain 1"/>
    <property type="match status" value="1"/>
</dbReference>
<dbReference type="InterPro" id="IPR011989">
    <property type="entry name" value="ARM-like"/>
</dbReference>
<evidence type="ECO:0000256" key="1">
    <source>
        <dbReference type="SAM" id="MobiDB-lite"/>
    </source>
</evidence>
<dbReference type="GO" id="GO:0004672">
    <property type="term" value="F:protein kinase activity"/>
    <property type="evidence" value="ECO:0007669"/>
    <property type="project" value="InterPro"/>
</dbReference>
<dbReference type="Proteomes" id="UP000320333">
    <property type="component" value="Unassembled WGS sequence"/>
</dbReference>
<dbReference type="Gene3D" id="3.30.200.20">
    <property type="entry name" value="Phosphorylase Kinase, domain 1"/>
    <property type="match status" value="1"/>
</dbReference>
<dbReference type="OrthoDB" id="447103at2759"/>
<comment type="caution">
    <text evidence="3">The sequence shown here is derived from an EMBL/GenBank/DDBJ whole genome shotgun (WGS) entry which is preliminary data.</text>
</comment>
<dbReference type="AlphaFoldDB" id="A0A507FPE8"/>
<evidence type="ECO:0000259" key="2">
    <source>
        <dbReference type="PROSITE" id="PS50011"/>
    </source>
</evidence>